<dbReference type="PANTHER" id="PTHR46513">
    <property type="entry name" value="VITELLOGENIN RECEPTOR-LIKE PROTEIN-RELATED-RELATED"/>
    <property type="match status" value="1"/>
</dbReference>
<dbReference type="SUPFAM" id="SSF50998">
    <property type="entry name" value="Quinoprotein alcohol dehydrogenase-like"/>
    <property type="match status" value="1"/>
</dbReference>
<reference evidence="2 3" key="1">
    <citation type="submission" date="2020-06" db="EMBL/GenBank/DDBJ databases">
        <authorList>
            <person name="Li R."/>
            <person name="Bekaert M."/>
        </authorList>
    </citation>
    <scope>NUCLEOTIDE SEQUENCE [LARGE SCALE GENOMIC DNA]</scope>
    <source>
        <strain evidence="3">wild</strain>
    </source>
</reference>
<protein>
    <recommendedName>
        <fullName evidence="4">LRP5_6</fullName>
    </recommendedName>
</protein>
<feature type="chain" id="PRO_5027108313" description="LRP5_6" evidence="1">
    <location>
        <begin position="25"/>
        <end position="474"/>
    </location>
</feature>
<sequence length="474" mass="54252">MTEMEVNVCFCLFVLNQCSLLASSFSGKLLYSNDTSIMEFDIDTHNLTVLVEQGSSVYGMDYDYKNRFIYFPRYNIYDIARFPYPSENRTLQTIVQTEQYPIGIAVDSANGHIYWTDISTHKLSRCVLDGTNVTIISTISNSWAIRLDVTNRWMYIAEYNLGILKSRFNLEEKQTIVSFTSGGAYCMDIDTDGNRLYWINVDGDMNSAKVDGSDVKTILSTNVRRNYYAIGVFGSQIYYANEYHQLLLVTKTPGSKPTVLYNDTSEIHSIFVFNQAAFHGKLLFSNHTSIMEFDVHTLNVTVLVETVGSLVLSRCNLDRSNVTVLSILRNPWVIRLDVKHRWMYIVELEVGILKSTFDLSEKRTIVNFTSTPVYCMDIDTEEIILYWINNNGEIQSDRDDGSDVETILWTNFTGYNFAIGVFGSYIYYADHNQLLMVTKTPGSTPTFMYNDTSSIYCIFVFNPSGMKITNYNHL</sequence>
<proteinExistence type="predicted"/>
<gene>
    <name evidence="2" type="ORF">MCOR_24670</name>
</gene>
<accession>A0A6J8C1Y8</accession>
<dbReference type="InterPro" id="IPR050778">
    <property type="entry name" value="Cueball_EGF_LRP_Nidogen"/>
</dbReference>
<dbReference type="Proteomes" id="UP000507470">
    <property type="component" value="Unassembled WGS sequence"/>
</dbReference>
<dbReference type="SUPFAM" id="SSF63825">
    <property type="entry name" value="YWTD domain"/>
    <property type="match status" value="1"/>
</dbReference>
<dbReference type="InterPro" id="IPR000033">
    <property type="entry name" value="LDLR_classB_rpt"/>
</dbReference>
<dbReference type="Gene3D" id="2.120.10.30">
    <property type="entry name" value="TolB, C-terminal domain"/>
    <property type="match status" value="2"/>
</dbReference>
<feature type="signal peptide" evidence="1">
    <location>
        <begin position="1"/>
        <end position="24"/>
    </location>
</feature>
<evidence type="ECO:0008006" key="4">
    <source>
        <dbReference type="Google" id="ProtNLM"/>
    </source>
</evidence>
<dbReference type="OrthoDB" id="6095542at2759"/>
<keyword evidence="1" id="KW-0732">Signal</keyword>
<dbReference type="PANTHER" id="PTHR46513:SF13">
    <property type="entry name" value="EGF-LIKE DOMAIN-CONTAINING PROTEIN"/>
    <property type="match status" value="1"/>
</dbReference>
<name>A0A6J8C1Y8_MYTCO</name>
<evidence type="ECO:0000313" key="2">
    <source>
        <dbReference type="EMBL" id="CAC5389511.1"/>
    </source>
</evidence>
<dbReference type="InterPro" id="IPR011047">
    <property type="entry name" value="Quinoprotein_ADH-like_sf"/>
</dbReference>
<dbReference type="SMART" id="SM00135">
    <property type="entry name" value="LY"/>
    <property type="match status" value="2"/>
</dbReference>
<organism evidence="2 3">
    <name type="scientific">Mytilus coruscus</name>
    <name type="common">Sea mussel</name>
    <dbReference type="NCBI Taxonomy" id="42192"/>
    <lineage>
        <taxon>Eukaryota</taxon>
        <taxon>Metazoa</taxon>
        <taxon>Spiralia</taxon>
        <taxon>Lophotrochozoa</taxon>
        <taxon>Mollusca</taxon>
        <taxon>Bivalvia</taxon>
        <taxon>Autobranchia</taxon>
        <taxon>Pteriomorphia</taxon>
        <taxon>Mytilida</taxon>
        <taxon>Mytiloidea</taxon>
        <taxon>Mytilidae</taxon>
        <taxon>Mytilinae</taxon>
        <taxon>Mytilus</taxon>
    </lineage>
</organism>
<dbReference type="AlphaFoldDB" id="A0A6J8C1Y8"/>
<dbReference type="InterPro" id="IPR011042">
    <property type="entry name" value="6-blade_b-propeller_TolB-like"/>
</dbReference>
<evidence type="ECO:0000313" key="3">
    <source>
        <dbReference type="Proteomes" id="UP000507470"/>
    </source>
</evidence>
<evidence type="ECO:0000256" key="1">
    <source>
        <dbReference type="SAM" id="SignalP"/>
    </source>
</evidence>
<keyword evidence="3" id="KW-1185">Reference proteome</keyword>
<dbReference type="EMBL" id="CACVKT020004347">
    <property type="protein sequence ID" value="CAC5389511.1"/>
    <property type="molecule type" value="Genomic_DNA"/>
</dbReference>